<dbReference type="AlphaFoldDB" id="A0A3L7JPJ6"/>
<organism evidence="2 3">
    <name type="scientific">Falsibacillus albus</name>
    <dbReference type="NCBI Taxonomy" id="2478915"/>
    <lineage>
        <taxon>Bacteria</taxon>
        <taxon>Bacillati</taxon>
        <taxon>Bacillota</taxon>
        <taxon>Bacilli</taxon>
        <taxon>Bacillales</taxon>
        <taxon>Bacillaceae</taxon>
        <taxon>Falsibacillus</taxon>
    </lineage>
</organism>
<dbReference type="EMBL" id="RCVZ01000018">
    <property type="protein sequence ID" value="RLQ92400.1"/>
    <property type="molecule type" value="Genomic_DNA"/>
</dbReference>
<protein>
    <submittedName>
        <fullName evidence="2">Uncharacterized protein</fullName>
    </submittedName>
</protein>
<name>A0A3L7JPJ6_9BACI</name>
<gene>
    <name evidence="2" type="ORF">D9X91_19315</name>
</gene>
<dbReference type="RefSeq" id="WP_121682290.1">
    <property type="nucleotide sequence ID" value="NZ_RCVZ01000018.1"/>
</dbReference>
<reference evidence="2 3" key="1">
    <citation type="submission" date="2018-10" db="EMBL/GenBank/DDBJ databases">
        <title>Falsibacillus sp. genome draft.</title>
        <authorList>
            <person name="Shi S."/>
        </authorList>
    </citation>
    <scope>NUCLEOTIDE SEQUENCE [LARGE SCALE GENOMIC DNA]</scope>
    <source>
        <strain evidence="2 3">GY 10110</strain>
    </source>
</reference>
<dbReference type="OrthoDB" id="2973021at2"/>
<evidence type="ECO:0000313" key="2">
    <source>
        <dbReference type="EMBL" id="RLQ92400.1"/>
    </source>
</evidence>
<comment type="caution">
    <text evidence="2">The sequence shown here is derived from an EMBL/GenBank/DDBJ whole genome shotgun (WGS) entry which is preliminary data.</text>
</comment>
<keyword evidence="1" id="KW-0812">Transmembrane</keyword>
<keyword evidence="3" id="KW-1185">Reference proteome</keyword>
<keyword evidence="1" id="KW-0472">Membrane</keyword>
<evidence type="ECO:0000313" key="3">
    <source>
        <dbReference type="Proteomes" id="UP000276770"/>
    </source>
</evidence>
<feature type="transmembrane region" description="Helical" evidence="1">
    <location>
        <begin position="72"/>
        <end position="93"/>
    </location>
</feature>
<feature type="transmembrane region" description="Helical" evidence="1">
    <location>
        <begin position="40"/>
        <end position="60"/>
    </location>
</feature>
<sequence length="100" mass="11432">MTYQLIDAVVMAYMVLHMAIAVFALIISNVKEFSIITDRINKYLFMGASVVYSFLAPQLFKAVCHPYDINYHKISIIALLGFVLIQTLVYRLLNRVEIAD</sequence>
<keyword evidence="1" id="KW-1133">Transmembrane helix</keyword>
<feature type="transmembrane region" description="Helical" evidence="1">
    <location>
        <begin position="6"/>
        <end position="28"/>
    </location>
</feature>
<proteinExistence type="predicted"/>
<accession>A0A3L7JPJ6</accession>
<evidence type="ECO:0000256" key="1">
    <source>
        <dbReference type="SAM" id="Phobius"/>
    </source>
</evidence>
<dbReference type="Proteomes" id="UP000276770">
    <property type="component" value="Unassembled WGS sequence"/>
</dbReference>